<accession>A0A7W2KCS3</accession>
<organism evidence="2 3">
    <name type="scientific">Pseudomonas juntendi</name>
    <dbReference type="NCBI Taxonomy" id="2666183"/>
    <lineage>
        <taxon>Bacteria</taxon>
        <taxon>Pseudomonadati</taxon>
        <taxon>Pseudomonadota</taxon>
        <taxon>Gammaproteobacteria</taxon>
        <taxon>Pseudomonadales</taxon>
        <taxon>Pseudomonadaceae</taxon>
        <taxon>Pseudomonas</taxon>
    </lineage>
</organism>
<feature type="region of interest" description="Disordered" evidence="1">
    <location>
        <begin position="1"/>
        <end position="25"/>
    </location>
</feature>
<dbReference type="AlphaFoldDB" id="A0A7W2KCS3"/>
<evidence type="ECO:0000313" key="3">
    <source>
        <dbReference type="Proteomes" id="UP000545074"/>
    </source>
</evidence>
<proteinExistence type="predicted"/>
<comment type="caution">
    <text evidence="2">The sequence shown here is derived from an EMBL/GenBank/DDBJ whole genome shotgun (WGS) entry which is preliminary data.</text>
</comment>
<evidence type="ECO:0000256" key="1">
    <source>
        <dbReference type="SAM" id="MobiDB-lite"/>
    </source>
</evidence>
<name>A0A7W2KCS3_9PSED</name>
<dbReference type="RefSeq" id="WP_182368143.1">
    <property type="nucleotide sequence ID" value="NZ_JACGCX010000001.1"/>
</dbReference>
<reference evidence="2 3" key="1">
    <citation type="submission" date="2020-07" db="EMBL/GenBank/DDBJ databases">
        <title>Diversity of carbapenemase encoding genes among Pseudomonas putida group clinical isolates in a tertiary Brazilian hospital.</title>
        <authorList>
            <person name="Alberto-Lei F."/>
            <person name="Nodari C.S."/>
            <person name="Streling A.P."/>
            <person name="Paulino J.T."/>
            <person name="Bessa-Neto F.O."/>
            <person name="Cayo R."/>
            <person name="Gales A.C."/>
        </authorList>
    </citation>
    <scope>NUCLEOTIDE SEQUENCE [LARGE SCALE GENOMIC DNA]</scope>
    <source>
        <strain evidence="2 3">12815</strain>
    </source>
</reference>
<evidence type="ECO:0000313" key="2">
    <source>
        <dbReference type="EMBL" id="MBA6096137.1"/>
    </source>
</evidence>
<dbReference type="Pfam" id="PF18928">
    <property type="entry name" value="DUF5677"/>
    <property type="match status" value="1"/>
</dbReference>
<gene>
    <name evidence="2" type="ORF">H4C80_03095</name>
</gene>
<dbReference type="Proteomes" id="UP000545074">
    <property type="component" value="Unassembled WGS sequence"/>
</dbReference>
<dbReference type="InterPro" id="IPR043733">
    <property type="entry name" value="DUF5677"/>
</dbReference>
<protein>
    <submittedName>
        <fullName evidence="2">Uncharacterized protein</fullName>
    </submittedName>
</protein>
<dbReference type="EMBL" id="JACGCX010000001">
    <property type="protein sequence ID" value="MBA6096137.1"/>
    <property type="molecule type" value="Genomic_DNA"/>
</dbReference>
<sequence length="357" mass="40862">MDKPNVRGSRVPGLSDQPTDNADREPCLMKNGDDNLTSINEDHAYQWFISLDLDQDSLIEDHYNVMEQFRERLFDTWKTPLKRLDSLLYISMEIVDEIRRNYPKILKNQTNKHNIATRLHARCVQIGNEISQLLHGGFADGAFSRWRTLHETAVTTKFISEGDEDLATRFKDYQSINRFKVATHYNSNNELQFEKFSEAQLASFESEKKEVLKKYESYFSQKFGWATKALGKRTTPKIDTTFHEIEKFVGLSYLKNHFNFASQYVHAGIDSIGYKLGTSISKKDILLTGPSNEGLIEPIQCTSLSIATATTALLKAYPHEKSDLKIEVIRLWHEKIKEEVLAADAALQARGAYTTPP</sequence>